<protein>
    <recommendedName>
        <fullName evidence="3">Heme-binding protein</fullName>
    </recommendedName>
</protein>
<dbReference type="InterPro" id="IPR052517">
    <property type="entry name" value="GlcG_carb_metab_protein"/>
</dbReference>
<dbReference type="Pfam" id="PF03928">
    <property type="entry name" value="HbpS-like"/>
    <property type="match status" value="1"/>
</dbReference>
<dbReference type="AlphaFoldDB" id="A0A1Y5S296"/>
<dbReference type="PANTHER" id="PTHR34309:SF10">
    <property type="entry name" value="SLR1406 PROTEIN"/>
    <property type="match status" value="1"/>
</dbReference>
<reference evidence="1 2" key="1">
    <citation type="submission" date="2017-03" db="EMBL/GenBank/DDBJ databases">
        <authorList>
            <person name="Afonso C.L."/>
            <person name="Miller P.J."/>
            <person name="Scott M.A."/>
            <person name="Spackman E."/>
            <person name="Goraichik I."/>
            <person name="Dimitrov K.M."/>
            <person name="Suarez D.L."/>
            <person name="Swayne D.E."/>
        </authorList>
    </citation>
    <scope>NUCLEOTIDE SEQUENCE [LARGE SCALE GENOMIC DNA]</scope>
    <source>
        <strain evidence="1 2">CECT 8620</strain>
    </source>
</reference>
<dbReference type="OrthoDB" id="9815788at2"/>
<dbReference type="InterPro" id="IPR038084">
    <property type="entry name" value="PduO/GlcC-like_sf"/>
</dbReference>
<sequence length="142" mass="14232">MTDISLTVAQAIVAHSIAYGAERGWNPLSTVVVDAGGHAIAFARGDLAPPGRLELAIGKAKMAVMLGMGGTEIGEKAELRPAFFTSLAQAYGPFALPGQGGGLIKDASGRVIGGIGVTGATSQQDAEAATFAITACGFTAEI</sequence>
<evidence type="ECO:0008006" key="3">
    <source>
        <dbReference type="Google" id="ProtNLM"/>
    </source>
</evidence>
<dbReference type="SUPFAM" id="SSF143744">
    <property type="entry name" value="GlcG-like"/>
    <property type="match status" value="1"/>
</dbReference>
<dbReference type="RefSeq" id="WP_085835735.1">
    <property type="nucleotide sequence ID" value="NZ_FWFS01000003.1"/>
</dbReference>
<proteinExistence type="predicted"/>
<evidence type="ECO:0000313" key="1">
    <source>
        <dbReference type="EMBL" id="SLN31005.1"/>
    </source>
</evidence>
<evidence type="ECO:0000313" key="2">
    <source>
        <dbReference type="Proteomes" id="UP000193862"/>
    </source>
</evidence>
<dbReference type="PANTHER" id="PTHR34309">
    <property type="entry name" value="SLR1406 PROTEIN"/>
    <property type="match status" value="1"/>
</dbReference>
<dbReference type="Proteomes" id="UP000193862">
    <property type="component" value="Unassembled WGS sequence"/>
</dbReference>
<organism evidence="1 2">
    <name type="scientific">Aquimixticola soesokkakensis</name>
    <dbReference type="NCBI Taxonomy" id="1519096"/>
    <lineage>
        <taxon>Bacteria</taxon>
        <taxon>Pseudomonadati</taxon>
        <taxon>Pseudomonadota</taxon>
        <taxon>Alphaproteobacteria</taxon>
        <taxon>Rhodobacterales</taxon>
        <taxon>Paracoccaceae</taxon>
        <taxon>Aquimixticola</taxon>
    </lineage>
</organism>
<name>A0A1Y5S296_9RHOB</name>
<accession>A0A1Y5S296</accession>
<gene>
    <name evidence="1" type="ORF">AQS8620_00988</name>
</gene>
<dbReference type="Gene3D" id="3.30.450.150">
    <property type="entry name" value="Haem-degrading domain"/>
    <property type="match status" value="1"/>
</dbReference>
<dbReference type="InterPro" id="IPR005624">
    <property type="entry name" value="PduO/GlcC-like"/>
</dbReference>
<dbReference type="EMBL" id="FWFS01000003">
    <property type="protein sequence ID" value="SLN31005.1"/>
    <property type="molecule type" value="Genomic_DNA"/>
</dbReference>
<keyword evidence="2" id="KW-1185">Reference proteome</keyword>